<feature type="compositionally biased region" description="Basic and acidic residues" evidence="1">
    <location>
        <begin position="348"/>
        <end position="357"/>
    </location>
</feature>
<feature type="compositionally biased region" description="Basic and acidic residues" evidence="1">
    <location>
        <begin position="393"/>
        <end position="403"/>
    </location>
</feature>
<feature type="transmembrane region" description="Helical" evidence="2">
    <location>
        <begin position="414"/>
        <end position="437"/>
    </location>
</feature>
<keyword evidence="2" id="KW-0812">Transmembrane</keyword>
<feature type="compositionally biased region" description="Low complexity" evidence="1">
    <location>
        <begin position="21"/>
        <end position="36"/>
    </location>
</feature>
<gene>
    <name evidence="3" type="ORF">KC669_04600</name>
</gene>
<proteinExistence type="predicted"/>
<feature type="compositionally biased region" description="Polar residues" evidence="1">
    <location>
        <begin position="158"/>
        <end position="171"/>
    </location>
</feature>
<feature type="compositionally biased region" description="Gly residues" evidence="1">
    <location>
        <begin position="370"/>
        <end position="385"/>
    </location>
</feature>
<organism evidence="3 4">
    <name type="scientific">Candidatus Dojkabacteria bacterium</name>
    <dbReference type="NCBI Taxonomy" id="2099670"/>
    <lineage>
        <taxon>Bacteria</taxon>
        <taxon>Candidatus Dojkabacteria</taxon>
    </lineage>
</organism>
<name>A0A955LBR1_9BACT</name>
<evidence type="ECO:0000256" key="1">
    <source>
        <dbReference type="SAM" id="MobiDB-lite"/>
    </source>
</evidence>
<feature type="compositionally biased region" description="Polar residues" evidence="1">
    <location>
        <begin position="294"/>
        <end position="307"/>
    </location>
</feature>
<keyword evidence="2" id="KW-1133">Transmembrane helix</keyword>
<feature type="compositionally biased region" description="Low complexity" evidence="1">
    <location>
        <begin position="322"/>
        <end position="339"/>
    </location>
</feature>
<feature type="compositionally biased region" description="Polar residues" evidence="1">
    <location>
        <begin position="196"/>
        <end position="205"/>
    </location>
</feature>
<dbReference type="Proteomes" id="UP000714915">
    <property type="component" value="Unassembled WGS sequence"/>
</dbReference>
<accession>A0A955LBR1</accession>
<feature type="compositionally biased region" description="Polar residues" evidence="1">
    <location>
        <begin position="79"/>
        <end position="100"/>
    </location>
</feature>
<reference evidence="3" key="1">
    <citation type="submission" date="2020-04" db="EMBL/GenBank/DDBJ databases">
        <authorList>
            <person name="Zhang T."/>
        </authorList>
    </citation>
    <scope>NUCLEOTIDE SEQUENCE</scope>
    <source>
        <strain evidence="3">HKST-UBA09</strain>
    </source>
</reference>
<dbReference type="EMBL" id="JAGQLF010000080">
    <property type="protein sequence ID" value="MCA9387286.1"/>
    <property type="molecule type" value="Genomic_DNA"/>
</dbReference>
<evidence type="ECO:0000256" key="2">
    <source>
        <dbReference type="SAM" id="Phobius"/>
    </source>
</evidence>
<sequence length="456" mass="48222">MNQSTPEMPNAMTEEEKQKMLKAAEAAKKAVAQNAQMPPIQTQSETMQADPAAQTEVEVPITPEVPTQNNTESADEMQSVLQTEPKTPVTTSENEVQIGNQPKEEMAAEPTETAKEVPAAVEDTIPQEQPEATVETAEEDTTNETDTPLQGGIEINEVTESAETTDLTEPMNSEEGNETTSEPTIETAPETPATPNDSTNLNNAINRVEATTVAPPITEGEELSKDIPSESPQPTVEGGSMQAVPEQQAQTNETMNDEQTKAAAALQNAMNAPVDMAQASAPQVAAESMPKSVQAMTMPTSTEQPSNIAMDANAPAVNMQEQSSMQMQNQPAQMPAPMQGETMPSTLENHDMSKHNANELPNLEAPNQSSGGGMAGSGGGVGKPEGTGAIQNKPEETPRDKKVAPNVDSGISSILGVVGIAVVLAAIVLFLFFTFVITPDEGSIFYVVREAVNSLL</sequence>
<dbReference type="AlphaFoldDB" id="A0A955LBR1"/>
<feature type="compositionally biased region" description="Low complexity" evidence="1">
    <location>
        <begin position="178"/>
        <end position="195"/>
    </location>
</feature>
<feature type="compositionally biased region" description="Polar residues" evidence="1">
    <location>
        <begin position="245"/>
        <end position="254"/>
    </location>
</feature>
<protein>
    <submittedName>
        <fullName evidence="3">Uncharacterized protein</fullName>
    </submittedName>
</protein>
<feature type="region of interest" description="Disordered" evidence="1">
    <location>
        <begin position="277"/>
        <end position="307"/>
    </location>
</feature>
<feature type="region of interest" description="Disordered" evidence="1">
    <location>
        <begin position="322"/>
        <end position="406"/>
    </location>
</feature>
<reference evidence="3" key="2">
    <citation type="journal article" date="2021" name="Microbiome">
        <title>Successional dynamics and alternative stable states in a saline activated sludge microbial community over 9 years.</title>
        <authorList>
            <person name="Wang Y."/>
            <person name="Ye J."/>
            <person name="Ju F."/>
            <person name="Liu L."/>
            <person name="Boyd J.A."/>
            <person name="Deng Y."/>
            <person name="Parks D.H."/>
            <person name="Jiang X."/>
            <person name="Yin X."/>
            <person name="Woodcroft B.J."/>
            <person name="Tyson G.W."/>
            <person name="Hugenholtz P."/>
            <person name="Polz M.F."/>
            <person name="Zhang T."/>
        </authorList>
    </citation>
    <scope>NUCLEOTIDE SEQUENCE</scope>
    <source>
        <strain evidence="3">HKST-UBA09</strain>
    </source>
</reference>
<feature type="region of interest" description="Disordered" evidence="1">
    <location>
        <begin position="1"/>
        <end position="260"/>
    </location>
</feature>
<keyword evidence="2" id="KW-0472">Membrane</keyword>
<comment type="caution">
    <text evidence="3">The sequence shown here is derived from an EMBL/GenBank/DDBJ whole genome shotgun (WGS) entry which is preliminary data.</text>
</comment>
<evidence type="ECO:0000313" key="3">
    <source>
        <dbReference type="EMBL" id="MCA9387286.1"/>
    </source>
</evidence>
<evidence type="ECO:0000313" key="4">
    <source>
        <dbReference type="Proteomes" id="UP000714915"/>
    </source>
</evidence>